<dbReference type="EMBL" id="JBDJPC010000010">
    <property type="protein sequence ID" value="KAL1490453.1"/>
    <property type="molecule type" value="Genomic_DNA"/>
</dbReference>
<evidence type="ECO:0000313" key="2">
    <source>
        <dbReference type="Proteomes" id="UP001566132"/>
    </source>
</evidence>
<dbReference type="InterPro" id="IPR036397">
    <property type="entry name" value="RNaseH_sf"/>
</dbReference>
<proteinExistence type="predicted"/>
<accession>A0ABD1E7A9</accession>
<dbReference type="AlphaFoldDB" id="A0ABD1E7A9"/>
<name>A0ABD1E7A9_HYPHA</name>
<comment type="caution">
    <text evidence="1">The sequence shown here is derived from an EMBL/GenBank/DDBJ whole genome shotgun (WGS) entry which is preliminary data.</text>
</comment>
<dbReference type="Proteomes" id="UP001566132">
    <property type="component" value="Unassembled WGS sequence"/>
</dbReference>
<protein>
    <submittedName>
        <fullName evidence="1">Uncharacterized protein</fullName>
    </submittedName>
</protein>
<dbReference type="Gene3D" id="3.30.420.10">
    <property type="entry name" value="Ribonuclease H-like superfamily/Ribonuclease H"/>
    <property type="match status" value="1"/>
</dbReference>
<sequence>MLKAELDSLIKRHKSRYQIYEIIAYVGHCAIRLSPYHPDLNSKELVWAFLKQYVTARYVDFNFKNVDKIIFHILCEKFFCTFSKKDWRKQCQHTKEFEQFYMDKELVRFRANSDDNTVEDFDEGSSSEEDP</sequence>
<organism evidence="1 2">
    <name type="scientific">Hypothenemus hampei</name>
    <name type="common">Coffee berry borer</name>
    <dbReference type="NCBI Taxonomy" id="57062"/>
    <lineage>
        <taxon>Eukaryota</taxon>
        <taxon>Metazoa</taxon>
        <taxon>Ecdysozoa</taxon>
        <taxon>Arthropoda</taxon>
        <taxon>Hexapoda</taxon>
        <taxon>Insecta</taxon>
        <taxon>Pterygota</taxon>
        <taxon>Neoptera</taxon>
        <taxon>Endopterygota</taxon>
        <taxon>Coleoptera</taxon>
        <taxon>Polyphaga</taxon>
        <taxon>Cucujiformia</taxon>
        <taxon>Curculionidae</taxon>
        <taxon>Scolytinae</taxon>
        <taxon>Hypothenemus</taxon>
    </lineage>
</organism>
<gene>
    <name evidence="1" type="ORF">ABEB36_013142</name>
</gene>
<evidence type="ECO:0000313" key="1">
    <source>
        <dbReference type="EMBL" id="KAL1490453.1"/>
    </source>
</evidence>
<keyword evidence="2" id="KW-1185">Reference proteome</keyword>
<reference evidence="1 2" key="1">
    <citation type="submission" date="2024-05" db="EMBL/GenBank/DDBJ databases">
        <title>Genetic variation in Jamaican populations of the coffee berry borer (Hypothenemus hampei).</title>
        <authorList>
            <person name="Errbii M."/>
            <person name="Myrie A."/>
        </authorList>
    </citation>
    <scope>NUCLEOTIDE SEQUENCE [LARGE SCALE GENOMIC DNA]</scope>
    <source>
        <strain evidence="1">JA-Hopewell-2020-01-JO</strain>
        <tissue evidence="1">Whole body</tissue>
    </source>
</reference>